<dbReference type="AlphaFoldDB" id="A0A943EG12"/>
<organism evidence="1 2">
    <name type="scientific">Acidaminococcus intestini</name>
    <dbReference type="NCBI Taxonomy" id="187327"/>
    <lineage>
        <taxon>Bacteria</taxon>
        <taxon>Bacillati</taxon>
        <taxon>Bacillota</taxon>
        <taxon>Negativicutes</taxon>
        <taxon>Acidaminococcales</taxon>
        <taxon>Acidaminococcaceae</taxon>
        <taxon>Acidaminococcus</taxon>
    </lineage>
</organism>
<reference evidence="1" key="1">
    <citation type="submission" date="2021-02" db="EMBL/GenBank/DDBJ databases">
        <title>Infant gut strain persistence is associated with maternal origin, phylogeny, and functional potential including surface adhesion and iron acquisition.</title>
        <authorList>
            <person name="Lou Y.C."/>
        </authorList>
    </citation>
    <scope>NUCLEOTIDE SEQUENCE</scope>
    <source>
        <strain evidence="1">L3_106_000M1_dasL3_106_000M1_concoct_15</strain>
    </source>
</reference>
<sequence length="82" mass="9111">MECEMIVPDLVARPLAEALLMAKAAGLSVTLVKAEPAFHRDTLVWRDDFAYVLKQINALDHKVTLIIGCQFEGRCTHNGTQD</sequence>
<gene>
    <name evidence="1" type="ORF">KHX13_02250</name>
</gene>
<evidence type="ECO:0000313" key="2">
    <source>
        <dbReference type="Proteomes" id="UP000754226"/>
    </source>
</evidence>
<name>A0A943EG12_9FIRM</name>
<proteinExistence type="predicted"/>
<comment type="caution">
    <text evidence="1">The sequence shown here is derived from an EMBL/GenBank/DDBJ whole genome shotgun (WGS) entry which is preliminary data.</text>
</comment>
<accession>A0A943EG12</accession>
<dbReference type="Proteomes" id="UP000754226">
    <property type="component" value="Unassembled WGS sequence"/>
</dbReference>
<dbReference type="EMBL" id="JAGZCZ010000002">
    <property type="protein sequence ID" value="MBS5519148.1"/>
    <property type="molecule type" value="Genomic_DNA"/>
</dbReference>
<evidence type="ECO:0000313" key="1">
    <source>
        <dbReference type="EMBL" id="MBS5519148.1"/>
    </source>
</evidence>
<protein>
    <submittedName>
        <fullName evidence="1">Uncharacterized protein</fullName>
    </submittedName>
</protein>